<keyword evidence="1" id="KW-0560">Oxidoreductase</keyword>
<evidence type="ECO:0000256" key="1">
    <source>
        <dbReference type="ARBA" id="ARBA00023002"/>
    </source>
</evidence>
<accession>A0A3S3SDP8</accession>
<keyword evidence="5" id="KW-1185">Reference proteome</keyword>
<dbReference type="InterPro" id="IPR036291">
    <property type="entry name" value="NAD(P)-bd_dom_sf"/>
</dbReference>
<dbReference type="Gene3D" id="3.40.50.720">
    <property type="entry name" value="NAD(P)-binding Rossmann-like Domain"/>
    <property type="match status" value="1"/>
</dbReference>
<dbReference type="EMBL" id="NCKU01000168">
    <property type="protein sequence ID" value="RWS16785.1"/>
    <property type="molecule type" value="Genomic_DNA"/>
</dbReference>
<dbReference type="Proteomes" id="UP000285301">
    <property type="component" value="Unassembled WGS sequence"/>
</dbReference>
<evidence type="ECO:0000313" key="2">
    <source>
        <dbReference type="EMBL" id="RWS12751.1"/>
    </source>
</evidence>
<dbReference type="PANTHER" id="PTHR43157:SF30">
    <property type="entry name" value="RETINOL DEHYDROGENASE 11-LIKE"/>
    <property type="match status" value="1"/>
</dbReference>
<reference evidence="2" key="2">
    <citation type="submission" date="2018-11" db="EMBL/GenBank/DDBJ databases">
        <title>Trombidioid mite genomics.</title>
        <authorList>
            <person name="Dong X."/>
        </authorList>
    </citation>
    <scope>NUCLEOTIDE SEQUENCE</scope>
    <source>
        <strain evidence="2">UoL-WK</strain>
    </source>
</reference>
<gene>
    <name evidence="4" type="ORF">B4U79_12880</name>
    <name evidence="3" type="ORF">B4U79_13527</name>
    <name evidence="2" type="ORF">B4U79_14395</name>
</gene>
<dbReference type="STRING" id="1965070.A0A3S3SDP8"/>
<dbReference type="AlphaFoldDB" id="A0A3S3SDP8"/>
<sequence length="331" mass="36637">MLVIAALTLCSVVILVIFAIRKYLKSRIGKYESDCDLKGKVVVITGANTGIGEAVAKDFAKREAKVIIACRSLERGKAAADKITEITGNKNVLAKECDLASLKSVRNFVDDFLNSEERLDILICNAGIGGVFGRNLTEDGIEIQFQTNHLGHFLMVNLLLDILKKSSPARIIITSSSANRFGKLDIGNIVRFDKYISHPFFAYCDTKLANLLFMKELAARLQGTGVVVNAMHPGAVNTNMIKHNAVWYFKLILKFLCFMQCRSIEDGAQTIVFLGASREAEHVSGKYFFDCKPCNYNPSADDSILAKKLWNVSEELCGLSQKDFKCSQKLT</sequence>
<proteinExistence type="predicted"/>
<organism evidence="2 5">
    <name type="scientific">Dinothrombium tinctorium</name>
    <dbReference type="NCBI Taxonomy" id="1965070"/>
    <lineage>
        <taxon>Eukaryota</taxon>
        <taxon>Metazoa</taxon>
        <taxon>Ecdysozoa</taxon>
        <taxon>Arthropoda</taxon>
        <taxon>Chelicerata</taxon>
        <taxon>Arachnida</taxon>
        <taxon>Acari</taxon>
        <taxon>Acariformes</taxon>
        <taxon>Trombidiformes</taxon>
        <taxon>Prostigmata</taxon>
        <taxon>Anystina</taxon>
        <taxon>Parasitengona</taxon>
        <taxon>Trombidioidea</taxon>
        <taxon>Trombidiidae</taxon>
        <taxon>Dinothrombium</taxon>
    </lineage>
</organism>
<name>A0A3S3SDP8_9ACAR</name>
<protein>
    <submittedName>
        <fullName evidence="2">Retinol dehydrogenase 12-like protein</fullName>
    </submittedName>
</protein>
<dbReference type="GO" id="GO:0016491">
    <property type="term" value="F:oxidoreductase activity"/>
    <property type="evidence" value="ECO:0007669"/>
    <property type="project" value="UniProtKB-KW"/>
</dbReference>
<dbReference type="PANTHER" id="PTHR43157">
    <property type="entry name" value="PHOSPHATIDYLINOSITOL-GLYCAN BIOSYNTHESIS CLASS F PROTEIN-RELATED"/>
    <property type="match status" value="1"/>
</dbReference>
<dbReference type="PRINTS" id="PR00081">
    <property type="entry name" value="GDHRDH"/>
</dbReference>
<evidence type="ECO:0000313" key="3">
    <source>
        <dbReference type="EMBL" id="RWS12793.1"/>
    </source>
</evidence>
<dbReference type="SUPFAM" id="SSF51735">
    <property type="entry name" value="NAD(P)-binding Rossmann-fold domains"/>
    <property type="match status" value="1"/>
</dbReference>
<comment type="caution">
    <text evidence="2">The sequence shown here is derived from an EMBL/GenBank/DDBJ whole genome shotgun (WGS) entry which is preliminary data.</text>
</comment>
<dbReference type="EMBL" id="NCKU01001206">
    <property type="protein sequence ID" value="RWS12793.1"/>
    <property type="molecule type" value="Genomic_DNA"/>
</dbReference>
<dbReference type="InterPro" id="IPR002347">
    <property type="entry name" value="SDR_fam"/>
</dbReference>
<evidence type="ECO:0000313" key="5">
    <source>
        <dbReference type="Proteomes" id="UP000285301"/>
    </source>
</evidence>
<dbReference type="CDD" id="cd05327">
    <property type="entry name" value="retinol-DH_like_SDR_c_like"/>
    <property type="match status" value="1"/>
</dbReference>
<reference evidence="2 5" key="1">
    <citation type="journal article" date="2018" name="Gigascience">
        <title>Genomes of trombidid mites reveal novel predicted allergens and laterally-transferred genes associated with secondary metabolism.</title>
        <authorList>
            <person name="Dong X."/>
            <person name="Chaisiri K."/>
            <person name="Xia D."/>
            <person name="Armstrong S.D."/>
            <person name="Fang Y."/>
            <person name="Donnelly M.J."/>
            <person name="Kadowaki T."/>
            <person name="McGarry J.W."/>
            <person name="Darby A.C."/>
            <person name="Makepeace B.L."/>
        </authorList>
    </citation>
    <scope>NUCLEOTIDE SEQUENCE [LARGE SCALE GENOMIC DNA]</scope>
    <source>
        <strain evidence="2">UoL-WK</strain>
    </source>
</reference>
<dbReference type="EMBL" id="NCKU01001213">
    <property type="protein sequence ID" value="RWS12751.1"/>
    <property type="molecule type" value="Genomic_DNA"/>
</dbReference>
<evidence type="ECO:0000313" key="4">
    <source>
        <dbReference type="EMBL" id="RWS16785.1"/>
    </source>
</evidence>
<dbReference type="Pfam" id="PF00106">
    <property type="entry name" value="adh_short"/>
    <property type="match status" value="1"/>
</dbReference>
<dbReference type="OrthoDB" id="191139at2759"/>